<dbReference type="InterPro" id="IPR026082">
    <property type="entry name" value="ABCA"/>
</dbReference>
<dbReference type="Gene3D" id="3.40.50.300">
    <property type="entry name" value="P-loop containing nucleotide triphosphate hydrolases"/>
    <property type="match status" value="2"/>
</dbReference>
<protein>
    <submittedName>
        <fullName evidence="12">p-loop containing nucleoside triphosphate hydrolase protein</fullName>
    </submittedName>
</protein>
<keyword evidence="6" id="KW-0547">Nucleotide-binding</keyword>
<evidence type="ECO:0000313" key="12">
    <source>
        <dbReference type="EMBL" id="ORY42664.1"/>
    </source>
</evidence>
<evidence type="ECO:0000256" key="10">
    <source>
        <dbReference type="SAM" id="Phobius"/>
    </source>
</evidence>
<keyword evidence="13" id="KW-1185">Reference proteome</keyword>
<gene>
    <name evidence="12" type="ORF">LY90DRAFT_671850</name>
</gene>
<dbReference type="STRING" id="1754190.A0A1Y2C6Y9"/>
<dbReference type="InterPro" id="IPR017871">
    <property type="entry name" value="ABC_transporter-like_CS"/>
</dbReference>
<keyword evidence="3" id="KW-0813">Transport</keyword>
<comment type="subcellular location">
    <subcellularLocation>
        <location evidence="1">Membrane</location>
        <topology evidence="1">Multi-pass membrane protein</topology>
    </subcellularLocation>
</comment>
<dbReference type="InterPro" id="IPR027417">
    <property type="entry name" value="P-loop_NTPase"/>
</dbReference>
<keyword evidence="4 10" id="KW-0812">Transmembrane</keyword>
<dbReference type="FunFam" id="3.40.50.300:FF:000335">
    <property type="entry name" value="ATP binding cassette subfamily A member 5"/>
    <property type="match status" value="1"/>
</dbReference>
<evidence type="ECO:0000256" key="9">
    <source>
        <dbReference type="ARBA" id="ARBA00023136"/>
    </source>
</evidence>
<dbReference type="GO" id="GO:0016020">
    <property type="term" value="C:membrane"/>
    <property type="evidence" value="ECO:0007669"/>
    <property type="project" value="UniProtKB-SubCell"/>
</dbReference>
<comment type="caution">
    <text evidence="12">The sequence shown here is derived from an EMBL/GenBank/DDBJ whole genome shotgun (WGS) entry which is preliminary data.</text>
</comment>
<dbReference type="GO" id="GO:0016887">
    <property type="term" value="F:ATP hydrolysis activity"/>
    <property type="evidence" value="ECO:0007669"/>
    <property type="project" value="InterPro"/>
</dbReference>
<feature type="transmembrane region" description="Helical" evidence="10">
    <location>
        <begin position="700"/>
        <end position="721"/>
    </location>
</feature>
<dbReference type="GO" id="GO:0005524">
    <property type="term" value="F:ATP binding"/>
    <property type="evidence" value="ECO:0007669"/>
    <property type="project" value="UniProtKB-KW"/>
</dbReference>
<dbReference type="GO" id="GO:0005319">
    <property type="term" value="F:lipid transporter activity"/>
    <property type="evidence" value="ECO:0007669"/>
    <property type="project" value="TreeGrafter"/>
</dbReference>
<keyword evidence="7" id="KW-0067">ATP-binding</keyword>
<feature type="domain" description="ABC transporter" evidence="11">
    <location>
        <begin position="1"/>
        <end position="180"/>
    </location>
</feature>
<feature type="transmembrane region" description="Helical" evidence="10">
    <location>
        <begin position="575"/>
        <end position="600"/>
    </location>
</feature>
<evidence type="ECO:0000256" key="8">
    <source>
        <dbReference type="ARBA" id="ARBA00022989"/>
    </source>
</evidence>
<feature type="transmembrane region" description="Helical" evidence="10">
    <location>
        <begin position="606"/>
        <end position="630"/>
    </location>
</feature>
<evidence type="ECO:0000256" key="7">
    <source>
        <dbReference type="ARBA" id="ARBA00022840"/>
    </source>
</evidence>
<feature type="transmembrane region" description="Helical" evidence="10">
    <location>
        <begin position="651"/>
        <end position="680"/>
    </location>
</feature>
<dbReference type="SUPFAM" id="SSF52540">
    <property type="entry name" value="P-loop containing nucleoside triphosphate hydrolases"/>
    <property type="match status" value="2"/>
</dbReference>
<reference evidence="12 13" key="1">
    <citation type="submission" date="2016-08" db="EMBL/GenBank/DDBJ databases">
        <title>A Parts List for Fungal Cellulosomes Revealed by Comparative Genomics.</title>
        <authorList>
            <consortium name="DOE Joint Genome Institute"/>
            <person name="Haitjema C.H."/>
            <person name="Gilmore S.P."/>
            <person name="Henske J.K."/>
            <person name="Solomon K.V."/>
            <person name="De Groot R."/>
            <person name="Kuo A."/>
            <person name="Mondo S.J."/>
            <person name="Salamov A.A."/>
            <person name="Labutti K."/>
            <person name="Zhao Z."/>
            <person name="Chiniquy J."/>
            <person name="Barry K."/>
            <person name="Brewer H.M."/>
            <person name="Purvine S.O."/>
            <person name="Wright A.T."/>
            <person name="Boxma B."/>
            <person name="Van Alen T."/>
            <person name="Hackstein J.H."/>
            <person name="Baker S.E."/>
            <person name="Grigoriev I.V."/>
            <person name="O'Malley M.A."/>
        </authorList>
    </citation>
    <scope>NUCLEOTIDE SEQUENCE [LARGE SCALE GENOMIC DNA]</scope>
    <source>
        <strain evidence="12 13">G1</strain>
    </source>
</reference>
<feature type="domain" description="ABC transporter" evidence="11">
    <location>
        <begin position="756"/>
        <end position="988"/>
    </location>
</feature>
<dbReference type="PROSITE" id="PS50893">
    <property type="entry name" value="ABC_TRANSPORTER_2"/>
    <property type="match status" value="2"/>
</dbReference>
<dbReference type="PANTHER" id="PTHR19229:SF36">
    <property type="entry name" value="ATP-BINDING CASSETTE SUB-FAMILY A MEMBER 2"/>
    <property type="match status" value="1"/>
</dbReference>
<evidence type="ECO:0000256" key="2">
    <source>
        <dbReference type="ARBA" id="ARBA00008869"/>
    </source>
</evidence>
<feature type="transmembrane region" description="Helical" evidence="10">
    <location>
        <begin position="537"/>
        <end position="563"/>
    </location>
</feature>
<dbReference type="Pfam" id="PF12698">
    <property type="entry name" value="ABC2_membrane_3"/>
    <property type="match status" value="1"/>
</dbReference>
<accession>A0A1Y2C6Y9</accession>
<dbReference type="Proteomes" id="UP000193920">
    <property type="component" value="Unassembled WGS sequence"/>
</dbReference>
<feature type="transmembrane region" description="Helical" evidence="10">
    <location>
        <begin position="323"/>
        <end position="343"/>
    </location>
</feature>
<evidence type="ECO:0000256" key="1">
    <source>
        <dbReference type="ARBA" id="ARBA00004141"/>
    </source>
</evidence>
<dbReference type="GO" id="GO:0140359">
    <property type="term" value="F:ABC-type transporter activity"/>
    <property type="evidence" value="ECO:0007669"/>
    <property type="project" value="InterPro"/>
</dbReference>
<dbReference type="Pfam" id="PF00005">
    <property type="entry name" value="ABC_tran"/>
    <property type="match status" value="2"/>
</dbReference>
<sequence>MTGVMKSSYGDVYYNGKGISKNRNELRKEFGICCQNNIIYDEFTVKEHIKFYSDLKNVKVNVDEILDKVNLVHQKDLKASKLSGGQKRKLCICMAIIGNPKYIFLDEPTTGLDPLSRRSIWELLIKIKKNKTIFFTTHYMDEADILADRKLILNKGKIRCLGTSLYLKNHFNMGYILNVETNNKDYINTLIKNEIPNAKYIHSSGNFNKNEKNRCYSWKLPLNMTFKFSSLLNILDQTINEKDPSMKYSLSMPSLEELFIRLEDNIIHSKNYENLIDVDNEKESLLTVNDQLPKLKPIKKTNKFRVLLNLVRYRLKIFIRNKAFAFTSILLPFVSSLLIFFLFNNTFVRNELSSDSNVLSVSSMYNNNIINFEPQLFKLTNISKENIIFLLNNNKNNSKNNSKSNNNMIHTNSLNEIKSPSYNSPYYFSSVWGEKEGNNYNFKIYYNDTMVHSIPTTINTLSNIILLENGINKNIILKSQVLEINNPQISNTNLLVVNLLISSCFIMALIKFAPLILNERINYLLHQLQLNGVTRNTYWLSCFITDYSIFIFSIGLIVLSGVLAKFELLLNIRIIMVLLILLIIWSIPAILFQYILSFLFDQMDTIYTYIYIINFCSILLGYILLFIIDLKNSTNITVNISKYNYLYDNPYLILNIVLTLFSPLYSILPILNSLFSLEFYNKSMKYELNIINILKFRNGITPVITCSIILIFIYYGILIKLDKKKNQTNKSDIRNMPERVLKTYEKILEEGDEDVKNEFDYVKTHQNELPISVIDVNFGVRNHECFGLLGPNGAGKSTTINIISSIIPQTTGKITFNGIENYISRLNNFSMGFCSQIDILWNELTIREHLELFLKIHGYNNEDARFYASQFINIAGIEEHQNKRIEKLSGGTKRKLSLLIAICRYPKYILLDEPTGGMDPSTRRLIWNIIKKVKSENNTSIILTTHSLEEAENLCDRLSILVNGRLSCIGSPEHLKLKFGKGYILEICCSNIEKFHNEIIVNGKLFGNEDYQMEKLSFNRVKYSVKLVKKLGEIFEVMENCKTINFIKDYSFSQISLEQVFIDFARKQVMISDD</sequence>
<organism evidence="12 13">
    <name type="scientific">Neocallimastix californiae</name>
    <dbReference type="NCBI Taxonomy" id="1754190"/>
    <lineage>
        <taxon>Eukaryota</taxon>
        <taxon>Fungi</taxon>
        <taxon>Fungi incertae sedis</taxon>
        <taxon>Chytridiomycota</taxon>
        <taxon>Chytridiomycota incertae sedis</taxon>
        <taxon>Neocallimastigomycetes</taxon>
        <taxon>Neocallimastigales</taxon>
        <taxon>Neocallimastigaceae</taxon>
        <taxon>Neocallimastix</taxon>
    </lineage>
</organism>
<dbReference type="SMART" id="SM00382">
    <property type="entry name" value="AAA"/>
    <property type="match status" value="1"/>
</dbReference>
<evidence type="ECO:0000256" key="6">
    <source>
        <dbReference type="ARBA" id="ARBA00022741"/>
    </source>
</evidence>
<dbReference type="InterPro" id="IPR013525">
    <property type="entry name" value="ABC2_TM"/>
</dbReference>
<dbReference type="InterPro" id="IPR003439">
    <property type="entry name" value="ABC_transporter-like_ATP-bd"/>
</dbReference>
<evidence type="ECO:0000256" key="3">
    <source>
        <dbReference type="ARBA" id="ARBA00022448"/>
    </source>
</evidence>
<dbReference type="CDD" id="cd03263">
    <property type="entry name" value="ABC_subfamily_A"/>
    <property type="match status" value="2"/>
</dbReference>
<evidence type="ECO:0000259" key="11">
    <source>
        <dbReference type="PROSITE" id="PS50893"/>
    </source>
</evidence>
<dbReference type="InterPro" id="IPR003593">
    <property type="entry name" value="AAA+_ATPase"/>
</dbReference>
<dbReference type="OrthoDB" id="8061355at2759"/>
<name>A0A1Y2C6Y9_9FUNG</name>
<keyword evidence="8 10" id="KW-1133">Transmembrane helix</keyword>
<comment type="similarity">
    <text evidence="2">Belongs to the ABC transporter superfamily. ABCA family.</text>
</comment>
<dbReference type="EMBL" id="MCOG01000119">
    <property type="protein sequence ID" value="ORY42664.1"/>
    <property type="molecule type" value="Genomic_DNA"/>
</dbReference>
<dbReference type="PANTHER" id="PTHR19229">
    <property type="entry name" value="ATP-BINDING CASSETTE TRANSPORTER SUBFAMILY A ABCA"/>
    <property type="match status" value="1"/>
</dbReference>
<evidence type="ECO:0000256" key="5">
    <source>
        <dbReference type="ARBA" id="ARBA00022737"/>
    </source>
</evidence>
<keyword evidence="9 10" id="KW-0472">Membrane</keyword>
<feature type="transmembrane region" description="Helical" evidence="10">
    <location>
        <begin position="494"/>
        <end position="517"/>
    </location>
</feature>
<evidence type="ECO:0000313" key="13">
    <source>
        <dbReference type="Proteomes" id="UP000193920"/>
    </source>
</evidence>
<evidence type="ECO:0000256" key="4">
    <source>
        <dbReference type="ARBA" id="ARBA00022692"/>
    </source>
</evidence>
<dbReference type="AlphaFoldDB" id="A0A1Y2C6Y9"/>
<proteinExistence type="inferred from homology"/>
<keyword evidence="5" id="KW-0677">Repeat</keyword>
<keyword evidence="12" id="KW-0378">Hydrolase</keyword>
<dbReference type="PROSITE" id="PS00211">
    <property type="entry name" value="ABC_TRANSPORTER_1"/>
    <property type="match status" value="1"/>
</dbReference>